<dbReference type="Pfam" id="PF00361">
    <property type="entry name" value="Proton_antipo_M"/>
    <property type="match status" value="1"/>
</dbReference>
<protein>
    <recommendedName>
        <fullName evidence="11">NADH-quinone oxidoreductase subunit L</fullName>
    </recommendedName>
</protein>
<feature type="domain" description="NADH:quinone oxidoreductase/Mrp antiporter transmembrane" evidence="7">
    <location>
        <begin position="142"/>
        <end position="440"/>
    </location>
</feature>
<dbReference type="InterPro" id="IPR018393">
    <property type="entry name" value="NADHpl_OxRdtase_5_subgr"/>
</dbReference>
<evidence type="ECO:0000259" key="7">
    <source>
        <dbReference type="Pfam" id="PF00361"/>
    </source>
</evidence>
<feature type="transmembrane region" description="Helical" evidence="6">
    <location>
        <begin position="224"/>
        <end position="245"/>
    </location>
</feature>
<evidence type="ECO:0000256" key="6">
    <source>
        <dbReference type="SAM" id="Phobius"/>
    </source>
</evidence>
<dbReference type="Gene3D" id="1.20.5.2700">
    <property type="match status" value="2"/>
</dbReference>
<name>A0A1F6H2Y0_9PROT</name>
<dbReference type="GO" id="GO:0015990">
    <property type="term" value="P:electron transport coupled proton transport"/>
    <property type="evidence" value="ECO:0007669"/>
    <property type="project" value="TreeGrafter"/>
</dbReference>
<feature type="domain" description="NADH-Ubiquinone oxidoreductase (complex I) chain 5 N-terminal" evidence="8">
    <location>
        <begin position="75"/>
        <end position="125"/>
    </location>
</feature>
<feature type="transmembrane region" description="Helical" evidence="6">
    <location>
        <begin position="352"/>
        <end position="373"/>
    </location>
</feature>
<evidence type="ECO:0000313" key="10">
    <source>
        <dbReference type="Proteomes" id="UP000177583"/>
    </source>
</evidence>
<feature type="transmembrane region" description="Helical" evidence="6">
    <location>
        <begin position="34"/>
        <end position="56"/>
    </location>
</feature>
<evidence type="ECO:0000256" key="1">
    <source>
        <dbReference type="ARBA" id="ARBA00004127"/>
    </source>
</evidence>
<comment type="caution">
    <text evidence="9">The sequence shown here is derived from an EMBL/GenBank/DDBJ whole genome shotgun (WGS) entry which is preliminary data.</text>
</comment>
<sequence>MIETLIPLVPILPLLGALVLGLFGKKIQAVLGEAWTGILGCTTPALAAVIAYGSFFELIGRPETQRVVVLKLASWITVADFQVEWAFRFDPLSALMLMIITGIGTLIHIYSIGYMHGDAGVWRFFAYINLFLAAMLMLVLGDNLLIMFLGWEGVGLCSYLLIGFWFTNSDYAYAGRKAFIVNRIGDLGFLTGMFILVYLSAMNFDLVTLSFGELGSRMEVFSQYRIWGMPALEVAAVAFFIGAMGKSAQIPLYVWLPDAMAGPTPVSALIHAATMVTAGVYMIGRMYFMYSLAPHALEFVAIIAAITCFFSATIGMAQYDIKKVLAYSTVSQLGYMFLAMGTGAYSAGIFHLLTHAAFKASLFMGSGAVIIALHHEQDMRKMGGLIKKMPLTGWSFVAATLAIMGFPLTSGFFSKDEILEKAFEHAPALWVLAFAAAGITSFYMWRLVFMTFFGTYRGDHHTWDHCHEQPKRTTFPVAILAVAALTLGFLNIPDFLGGHYNFSHYLSPVVVDLEGHVRAGELLLEVEKAAEAEPEGSKVEWALMIGSVLWTLFTAALAYFFYLANPAKREALMAKFLPQQIFKVLHNKYFVDEFYDWALIRPLTRLFRFLASFDRLVIDGAVNLAGYLSRGVAMLAGLLDKGVVDGTVNELAWFSQTAGKGFSLMQSGKIQVLVASALLLFVGVFALLIFYV</sequence>
<feature type="transmembrane region" description="Helical" evidence="6">
    <location>
        <begin position="394"/>
        <end position="413"/>
    </location>
</feature>
<feature type="transmembrane region" description="Helical" evidence="6">
    <location>
        <begin position="541"/>
        <end position="563"/>
    </location>
</feature>
<dbReference type="GO" id="GO:0012505">
    <property type="term" value="C:endomembrane system"/>
    <property type="evidence" value="ECO:0007669"/>
    <property type="project" value="UniProtKB-SubCell"/>
</dbReference>
<dbReference type="AlphaFoldDB" id="A0A1F6H2Y0"/>
<dbReference type="NCBIfam" id="NF005141">
    <property type="entry name" value="PRK06590.1"/>
    <property type="match status" value="1"/>
</dbReference>
<evidence type="ECO:0000313" key="9">
    <source>
        <dbReference type="EMBL" id="OGH04748.1"/>
    </source>
</evidence>
<feature type="transmembrane region" description="Helical" evidence="6">
    <location>
        <begin position="428"/>
        <end position="453"/>
    </location>
</feature>
<dbReference type="GO" id="GO:0016020">
    <property type="term" value="C:membrane"/>
    <property type="evidence" value="ECO:0007669"/>
    <property type="project" value="UniProtKB-SubCell"/>
</dbReference>
<feature type="transmembrane region" description="Helical" evidence="6">
    <location>
        <begin position="93"/>
        <end position="112"/>
    </location>
</feature>
<dbReference type="EMBL" id="MFNF01000001">
    <property type="protein sequence ID" value="OGH04748.1"/>
    <property type="molecule type" value="Genomic_DNA"/>
</dbReference>
<reference evidence="9 10" key="1">
    <citation type="journal article" date="2016" name="Nat. Commun.">
        <title>Thousands of microbial genomes shed light on interconnected biogeochemical processes in an aquifer system.</title>
        <authorList>
            <person name="Anantharaman K."/>
            <person name="Brown C.T."/>
            <person name="Hug L.A."/>
            <person name="Sharon I."/>
            <person name="Castelle C.J."/>
            <person name="Probst A.J."/>
            <person name="Thomas B.C."/>
            <person name="Singh A."/>
            <person name="Wilkins M.J."/>
            <person name="Karaoz U."/>
            <person name="Brodie E.L."/>
            <person name="Williams K.H."/>
            <person name="Hubbard S.S."/>
            <person name="Banfield J.F."/>
        </authorList>
    </citation>
    <scope>NUCLEOTIDE SEQUENCE [LARGE SCALE GENOMIC DNA]</scope>
</reference>
<dbReference type="PANTHER" id="PTHR42829:SF2">
    <property type="entry name" value="NADH-UBIQUINONE OXIDOREDUCTASE CHAIN 5"/>
    <property type="match status" value="1"/>
</dbReference>
<dbReference type="Proteomes" id="UP000177583">
    <property type="component" value="Unassembled WGS sequence"/>
</dbReference>
<evidence type="ECO:0000256" key="2">
    <source>
        <dbReference type="ARBA" id="ARBA00022692"/>
    </source>
</evidence>
<evidence type="ECO:0000256" key="3">
    <source>
        <dbReference type="ARBA" id="ARBA00022989"/>
    </source>
</evidence>
<gene>
    <name evidence="9" type="ORF">A2557_07105</name>
</gene>
<accession>A0A1F6H2Y0</accession>
<feature type="transmembrane region" description="Helical" evidence="6">
    <location>
        <begin position="324"/>
        <end position="346"/>
    </location>
</feature>
<comment type="subcellular location">
    <subcellularLocation>
        <location evidence="1">Endomembrane system</location>
        <topology evidence="1">Multi-pass membrane protein</topology>
    </subcellularLocation>
    <subcellularLocation>
        <location evidence="5">Membrane</location>
        <topology evidence="5">Multi-pass membrane protein</topology>
    </subcellularLocation>
</comment>
<keyword evidence="4 6" id="KW-0472">Membrane</keyword>
<feature type="transmembrane region" description="Helical" evidence="6">
    <location>
        <begin position="296"/>
        <end position="317"/>
    </location>
</feature>
<evidence type="ECO:0008006" key="11">
    <source>
        <dbReference type="Google" id="ProtNLM"/>
    </source>
</evidence>
<feature type="transmembrane region" description="Helical" evidence="6">
    <location>
        <begin position="266"/>
        <end position="284"/>
    </location>
</feature>
<dbReference type="GO" id="GO:0003954">
    <property type="term" value="F:NADH dehydrogenase activity"/>
    <property type="evidence" value="ECO:0007669"/>
    <property type="project" value="TreeGrafter"/>
</dbReference>
<organism evidence="9 10">
    <name type="scientific">Candidatus Lambdaproteobacteria bacterium RIFOXYD2_FULL_56_26</name>
    <dbReference type="NCBI Taxonomy" id="1817773"/>
    <lineage>
        <taxon>Bacteria</taxon>
        <taxon>Pseudomonadati</taxon>
        <taxon>Pseudomonadota</taxon>
        <taxon>Candidatus Lambdaproteobacteria</taxon>
    </lineage>
</organism>
<dbReference type="GO" id="GO:0008137">
    <property type="term" value="F:NADH dehydrogenase (ubiquinone) activity"/>
    <property type="evidence" value="ECO:0007669"/>
    <property type="project" value="InterPro"/>
</dbReference>
<dbReference type="InterPro" id="IPR003945">
    <property type="entry name" value="NU5C-like"/>
</dbReference>
<feature type="transmembrane region" description="Helical" evidence="6">
    <location>
        <begin position="670"/>
        <end position="691"/>
    </location>
</feature>
<proteinExistence type="predicted"/>
<evidence type="ECO:0000256" key="5">
    <source>
        <dbReference type="RuleBase" id="RU000320"/>
    </source>
</evidence>
<dbReference type="InterPro" id="IPR001750">
    <property type="entry name" value="ND/Mrp_TM"/>
</dbReference>
<keyword evidence="3 6" id="KW-1133">Transmembrane helix</keyword>
<keyword evidence="2 5" id="KW-0812">Transmembrane</keyword>
<dbReference type="PRINTS" id="PR01434">
    <property type="entry name" value="NADHDHGNASE5"/>
</dbReference>
<dbReference type="NCBIfam" id="TIGR01974">
    <property type="entry name" value="NDH_I_L"/>
    <property type="match status" value="1"/>
</dbReference>
<evidence type="ECO:0000256" key="4">
    <source>
        <dbReference type="ARBA" id="ARBA00023136"/>
    </source>
</evidence>
<feature type="transmembrane region" description="Helical" evidence="6">
    <location>
        <begin position="187"/>
        <end position="204"/>
    </location>
</feature>
<feature type="transmembrane region" description="Helical" evidence="6">
    <location>
        <begin position="474"/>
        <end position="492"/>
    </location>
</feature>
<feature type="transmembrane region" description="Helical" evidence="6">
    <location>
        <begin position="68"/>
        <end position="87"/>
    </location>
</feature>
<dbReference type="GO" id="GO:0042773">
    <property type="term" value="P:ATP synthesis coupled electron transport"/>
    <property type="evidence" value="ECO:0007669"/>
    <property type="project" value="InterPro"/>
</dbReference>
<dbReference type="Pfam" id="PF00662">
    <property type="entry name" value="Proton_antipo_N"/>
    <property type="match status" value="1"/>
</dbReference>
<dbReference type="PRINTS" id="PR01435">
    <property type="entry name" value="NPOXDRDTASE5"/>
</dbReference>
<dbReference type="InterPro" id="IPR001516">
    <property type="entry name" value="Proton_antipo_N"/>
</dbReference>
<evidence type="ECO:0000259" key="8">
    <source>
        <dbReference type="Pfam" id="PF00662"/>
    </source>
</evidence>
<dbReference type="PANTHER" id="PTHR42829">
    <property type="entry name" value="NADH-UBIQUINONE OXIDOREDUCTASE CHAIN 5"/>
    <property type="match status" value="1"/>
</dbReference>
<feature type="transmembrane region" description="Helical" evidence="6">
    <location>
        <begin position="146"/>
        <end position="166"/>
    </location>
</feature>
<feature type="transmembrane region" description="Helical" evidence="6">
    <location>
        <begin position="124"/>
        <end position="140"/>
    </location>
</feature>